<dbReference type="EMBL" id="BRZM01000044">
    <property type="protein sequence ID" value="GLD61315.1"/>
    <property type="molecule type" value="Genomic_DNA"/>
</dbReference>
<sequence>MSRKASGSRLSGAHKLQPQWNDWQARVDSVSSSQDGVNSRELGLGALYDVLPSSCPEQPAVPSNAYTAADTHQEEGGYEAGQGVCDTTFGWKSLGQELRPNDVTTDLTPFQHGNRALASKDMRKSQDRGVAHSEESRLANLLRRVSREDDRDRRLATLKQLKEFISHGESKVTLVKQLDTILSTLNDILNESSKLLWELRQDAAACLGLLCTVLSYEAERIFKWLFLKFTSSSRDEVKLLYLVAAQRALEAAGERKAFSHVMQLVMSNLQSILENVDTPELLYQSVKCILQVARCYPHVFSTNFRDTVDILVGWHIDHTQKQSLTQQVSGWLQSLEQFWVADLTFSTTLLGQFLEDMEAYAEDLSHVVSGEVLDEDIPPPSVSLPKLAALLRVFSTVVRSIGERFSPFRGPPITEVYVTDVLNRVLACVTTAKQVQFSEAVLTAGNECVGVLLASVEPCGQLMEAVLAYGLDQLDCCQACGTDYNLAVLSLLTLIVDQINTKLPVFFVEKLLAPDSQLLKLRFHREKEVMSAVHGVYQALLSLKNIPTLEAAYKMVLGEMACALSSLMATLEPTGRVSAPDSPCPTIQHPAFASLTLPLEKAQFTLIFNLSTLTTIGNTKNSLIGMWALSPTVFALLSHNLMLVHSELAVYYPAIQYAVLYTLYSHCTRHDHFIHPACHLLPPASSGAAPHRKDPWLERLYYSCQRFEKRDGRGGVDGSRPGVVTRALLKTEVVLCSGQWRLHVVFTVLSKLRTPLGRAQDTFQTIEGMIRSLAAHSLNPEQDVGAWAGTGGDGDSHHSNQLRLTLLLQYLENLEKLMYNAYEGCANALTAPPKTFFYIRQSQDWLTRIRPALMRVGLRLAATSSNHNVMALILLRDQEQQHPGPGSSGAPHHWQESGMVVNSFAMRDGLRRQLLEYQDQLSGVTGWISIRSSECCLLKLSSNTSSPKHTSNV</sequence>
<comment type="caution">
    <text evidence="3">The sequence shown here is derived from an EMBL/GenBank/DDBJ whole genome shotgun (WGS) entry which is preliminary data.</text>
</comment>
<organism evidence="3 4">
    <name type="scientific">Lates japonicus</name>
    <name type="common">Japanese lates</name>
    <dbReference type="NCBI Taxonomy" id="270547"/>
    <lineage>
        <taxon>Eukaryota</taxon>
        <taxon>Metazoa</taxon>
        <taxon>Chordata</taxon>
        <taxon>Craniata</taxon>
        <taxon>Vertebrata</taxon>
        <taxon>Euteleostomi</taxon>
        <taxon>Actinopterygii</taxon>
        <taxon>Neopterygii</taxon>
        <taxon>Teleostei</taxon>
        <taxon>Neoteleostei</taxon>
        <taxon>Acanthomorphata</taxon>
        <taxon>Carangaria</taxon>
        <taxon>Carangaria incertae sedis</taxon>
        <taxon>Centropomidae</taxon>
        <taxon>Lates</taxon>
    </lineage>
</organism>
<dbReference type="Proteomes" id="UP001279410">
    <property type="component" value="Unassembled WGS sequence"/>
</dbReference>
<dbReference type="AlphaFoldDB" id="A0AAD3MVP7"/>
<dbReference type="SUPFAM" id="SSF48371">
    <property type="entry name" value="ARM repeat"/>
    <property type="match status" value="1"/>
</dbReference>
<dbReference type="Gene3D" id="1.25.10.10">
    <property type="entry name" value="Leucine-rich Repeat Variant"/>
    <property type="match status" value="1"/>
</dbReference>
<proteinExistence type="predicted"/>
<accession>A0AAD3MVP7</accession>
<name>A0AAD3MVP7_LATJO</name>
<gene>
    <name evidence="3" type="ORF">AKAME5_001314300</name>
</gene>
<dbReference type="InterPro" id="IPR011989">
    <property type="entry name" value="ARM-like"/>
</dbReference>
<feature type="domain" description="Serine/threonine-protein kinase SMG1 N-terminal" evidence="2">
    <location>
        <begin position="27"/>
        <end position="129"/>
    </location>
</feature>
<keyword evidence="4" id="KW-1185">Reference proteome</keyword>
<dbReference type="GO" id="GO:0004674">
    <property type="term" value="F:protein serine/threonine kinase activity"/>
    <property type="evidence" value="ECO:0007669"/>
    <property type="project" value="InterPro"/>
</dbReference>
<evidence type="ECO:0000313" key="4">
    <source>
        <dbReference type="Proteomes" id="UP001279410"/>
    </source>
</evidence>
<keyword evidence="3" id="KW-0808">Transferase</keyword>
<protein>
    <submittedName>
        <fullName evidence="3">Serine/threonine-protein kinase SMG1 isoform X1</fullName>
    </submittedName>
</protein>
<evidence type="ECO:0000259" key="2">
    <source>
        <dbReference type="Pfam" id="PF17229"/>
    </source>
</evidence>
<dbReference type="InterPro" id="IPR031559">
    <property type="entry name" value="SMG1"/>
</dbReference>
<dbReference type="InterPro" id="IPR035175">
    <property type="entry name" value="SMG1_N"/>
</dbReference>
<evidence type="ECO:0000256" key="1">
    <source>
        <dbReference type="SAM" id="MobiDB-lite"/>
    </source>
</evidence>
<keyword evidence="3" id="KW-0418">Kinase</keyword>
<dbReference type="Pfam" id="PF17229">
    <property type="entry name" value="SMG1_N"/>
    <property type="match status" value="1"/>
</dbReference>
<dbReference type="Pfam" id="PF15785">
    <property type="entry name" value="SMG1"/>
    <property type="match status" value="2"/>
</dbReference>
<evidence type="ECO:0000313" key="3">
    <source>
        <dbReference type="EMBL" id="GLD61315.1"/>
    </source>
</evidence>
<dbReference type="InterPro" id="IPR016024">
    <property type="entry name" value="ARM-type_fold"/>
</dbReference>
<feature type="region of interest" description="Disordered" evidence="1">
    <location>
        <begin position="1"/>
        <end position="21"/>
    </location>
</feature>
<dbReference type="GO" id="GO:0000184">
    <property type="term" value="P:nuclear-transcribed mRNA catabolic process, nonsense-mediated decay"/>
    <property type="evidence" value="ECO:0007669"/>
    <property type="project" value="InterPro"/>
</dbReference>
<reference evidence="3" key="1">
    <citation type="submission" date="2022-08" db="EMBL/GenBank/DDBJ databases">
        <title>Genome sequencing of akame (Lates japonicus).</title>
        <authorList>
            <person name="Hashiguchi Y."/>
            <person name="Takahashi H."/>
        </authorList>
    </citation>
    <scope>NUCLEOTIDE SEQUENCE</scope>
    <source>
        <strain evidence="3">Kochi</strain>
    </source>
</reference>